<dbReference type="Pfam" id="PF16363">
    <property type="entry name" value="GDP_Man_Dehyd"/>
    <property type="match status" value="1"/>
</dbReference>
<name>A0A937FW89_9BACT</name>
<comment type="caution">
    <text evidence="2">The sequence shown here is derived from an EMBL/GenBank/DDBJ whole genome shotgun (WGS) entry which is preliminary data.</text>
</comment>
<sequence>MIDNSNLTVMVAGGAGFVGSAIIRELLKLNAKVVCFDNYLHGIPENVEGLDNVEVVQGDALNQLEIIDAITRCDVKYIINCIGDTYVPTAYKWPRRFFDINLTACLNILEACKICDVKRMLYVSSTEVYGITEEETLDEYVSLKPVNTYAVSKLAADRLCYTYCIEHDVPVVTARIFNCYGPRESEPYIIPEIIHQLNKGNVLRLGNIKAERDFTYVHDTARALIKVLFSNMENGDVVNVGSNTSFSVEWLANQIADIMNVKDLKIEVDTDRLRACDIDRFRCDNTKLKSITDWQPEIDMIEGLKMTVDWFYKNDCKWSWESFVKNSNILK</sequence>
<accession>A0A937FW89</accession>
<dbReference type="Proteomes" id="UP000614216">
    <property type="component" value="Unassembled WGS sequence"/>
</dbReference>
<dbReference type="InterPro" id="IPR016040">
    <property type="entry name" value="NAD(P)-bd_dom"/>
</dbReference>
<protein>
    <submittedName>
        <fullName evidence="2">GDP-mannose 4,6-dehydratase</fullName>
    </submittedName>
</protein>
<dbReference type="SUPFAM" id="SSF51735">
    <property type="entry name" value="NAD(P)-binding Rossmann-fold domains"/>
    <property type="match status" value="1"/>
</dbReference>
<organism evidence="2 3">
    <name type="scientific">Fulvivirga marina</name>
    <dbReference type="NCBI Taxonomy" id="2494733"/>
    <lineage>
        <taxon>Bacteria</taxon>
        <taxon>Pseudomonadati</taxon>
        <taxon>Bacteroidota</taxon>
        <taxon>Cytophagia</taxon>
        <taxon>Cytophagales</taxon>
        <taxon>Fulvivirgaceae</taxon>
        <taxon>Fulvivirga</taxon>
    </lineage>
</organism>
<proteinExistence type="predicted"/>
<dbReference type="Gene3D" id="3.40.50.720">
    <property type="entry name" value="NAD(P)-binding Rossmann-like Domain"/>
    <property type="match status" value="1"/>
</dbReference>
<dbReference type="PANTHER" id="PTHR43000">
    <property type="entry name" value="DTDP-D-GLUCOSE 4,6-DEHYDRATASE-RELATED"/>
    <property type="match status" value="1"/>
</dbReference>
<gene>
    <name evidence="2" type="ORF">JMN32_05570</name>
</gene>
<feature type="domain" description="NAD(P)-binding" evidence="1">
    <location>
        <begin position="10"/>
        <end position="307"/>
    </location>
</feature>
<keyword evidence="3" id="KW-1185">Reference proteome</keyword>
<evidence type="ECO:0000313" key="3">
    <source>
        <dbReference type="Proteomes" id="UP000614216"/>
    </source>
</evidence>
<dbReference type="InterPro" id="IPR036291">
    <property type="entry name" value="NAD(P)-bd_dom_sf"/>
</dbReference>
<dbReference type="EMBL" id="JAEUGD010000018">
    <property type="protein sequence ID" value="MBL6445767.1"/>
    <property type="molecule type" value="Genomic_DNA"/>
</dbReference>
<evidence type="ECO:0000313" key="2">
    <source>
        <dbReference type="EMBL" id="MBL6445767.1"/>
    </source>
</evidence>
<evidence type="ECO:0000259" key="1">
    <source>
        <dbReference type="Pfam" id="PF16363"/>
    </source>
</evidence>
<dbReference type="RefSeq" id="WP_202855316.1">
    <property type="nucleotide sequence ID" value="NZ_JAEUGD010000018.1"/>
</dbReference>
<reference evidence="2" key="1">
    <citation type="submission" date="2021-01" db="EMBL/GenBank/DDBJ databases">
        <title>Fulvivirga kasyanovii gen. nov., sp nov., a novel member of the phylum Bacteroidetes isolated from seawater in a mussel farm.</title>
        <authorList>
            <person name="Zhao L.-H."/>
            <person name="Wang Z.-J."/>
        </authorList>
    </citation>
    <scope>NUCLEOTIDE SEQUENCE</scope>
    <source>
        <strain evidence="2">29W222</strain>
    </source>
</reference>
<dbReference type="AlphaFoldDB" id="A0A937FW89"/>